<evidence type="ECO:0000259" key="1">
    <source>
        <dbReference type="PROSITE" id="PS50878"/>
    </source>
</evidence>
<dbReference type="PROSITE" id="PS50879">
    <property type="entry name" value="RNASE_H_1"/>
    <property type="match status" value="1"/>
</dbReference>
<dbReference type="SUPFAM" id="SSF53098">
    <property type="entry name" value="Ribonuclease H-like"/>
    <property type="match status" value="1"/>
</dbReference>
<dbReference type="PANTHER" id="PTHR33481:SF1">
    <property type="entry name" value="ENDONUCLEASE_EXONUCLEASE_PHOSPHATASE DOMAIN-CONTAINING PROTEIN-RELATED"/>
    <property type="match status" value="1"/>
</dbReference>
<reference evidence="3 4" key="1">
    <citation type="submission" date="2016-11" db="EMBL/GenBank/DDBJ databases">
        <title>Mixed transmission modes and dynamic genome evolution in an obligate animal-bacterial symbiosis.</title>
        <authorList>
            <person name="Russell S.L."/>
            <person name="Corbett-Detig R.B."/>
            <person name="Cavanaugh C.M."/>
        </authorList>
    </citation>
    <scope>NUCLEOTIDE SEQUENCE [LARGE SCALE GENOMIC DNA]</scope>
    <source>
        <strain evidence="3">Sp-SM6</strain>
    </source>
</reference>
<accession>A0A1T2KYQ8</accession>
<dbReference type="InterPro" id="IPR000477">
    <property type="entry name" value="RT_dom"/>
</dbReference>
<evidence type="ECO:0000259" key="2">
    <source>
        <dbReference type="PROSITE" id="PS50879"/>
    </source>
</evidence>
<dbReference type="CDD" id="cd01650">
    <property type="entry name" value="RT_nLTR_like"/>
    <property type="match status" value="1"/>
</dbReference>
<dbReference type="InterPro" id="IPR002156">
    <property type="entry name" value="RNaseH_domain"/>
</dbReference>
<dbReference type="Proteomes" id="UP000190198">
    <property type="component" value="Unassembled WGS sequence"/>
</dbReference>
<dbReference type="InterPro" id="IPR043502">
    <property type="entry name" value="DNA/RNA_pol_sf"/>
</dbReference>
<dbReference type="Pfam" id="PF00075">
    <property type="entry name" value="RNase_H"/>
    <property type="match status" value="1"/>
</dbReference>
<name>A0A1T2KYQ8_9GAMM</name>
<dbReference type="Pfam" id="PF00078">
    <property type="entry name" value="RVT_1"/>
    <property type="match status" value="1"/>
</dbReference>
<organism evidence="3 4">
    <name type="scientific">Solemya elarraichensis gill symbiont</name>
    <dbReference type="NCBI Taxonomy" id="1918949"/>
    <lineage>
        <taxon>Bacteria</taxon>
        <taxon>Pseudomonadati</taxon>
        <taxon>Pseudomonadota</taxon>
        <taxon>Gammaproteobacteria</taxon>
        <taxon>sulfur-oxidizing symbionts</taxon>
    </lineage>
</organism>
<dbReference type="PANTHER" id="PTHR33481">
    <property type="entry name" value="REVERSE TRANSCRIPTASE"/>
    <property type="match status" value="1"/>
</dbReference>
<feature type="domain" description="RNase H type-1" evidence="2">
    <location>
        <begin position="427"/>
        <end position="554"/>
    </location>
</feature>
<dbReference type="GO" id="GO:0004523">
    <property type="term" value="F:RNA-DNA hybrid ribonuclease activity"/>
    <property type="evidence" value="ECO:0007669"/>
    <property type="project" value="InterPro"/>
</dbReference>
<dbReference type="PROSITE" id="PS50878">
    <property type="entry name" value="RT_POL"/>
    <property type="match status" value="1"/>
</dbReference>
<proteinExistence type="predicted"/>
<keyword evidence="4" id="KW-1185">Reference proteome</keyword>
<evidence type="ECO:0008006" key="5">
    <source>
        <dbReference type="Google" id="ProtNLM"/>
    </source>
</evidence>
<dbReference type="GO" id="GO:0003676">
    <property type="term" value="F:nucleic acid binding"/>
    <property type="evidence" value="ECO:0007669"/>
    <property type="project" value="InterPro"/>
</dbReference>
<feature type="domain" description="Reverse transcriptase" evidence="1">
    <location>
        <begin position="1"/>
        <end position="216"/>
    </location>
</feature>
<dbReference type="CDD" id="cd09276">
    <property type="entry name" value="Rnase_HI_RT_non_LTR"/>
    <property type="match status" value="1"/>
</dbReference>
<dbReference type="InterPro" id="IPR036397">
    <property type="entry name" value="RNaseH_sf"/>
</dbReference>
<protein>
    <recommendedName>
        <fullName evidence="5">Reverse transcriptase domain-containing protein</fullName>
    </recommendedName>
</protein>
<dbReference type="EMBL" id="MPRK01000241">
    <property type="protein sequence ID" value="OOZ37989.1"/>
    <property type="molecule type" value="Genomic_DNA"/>
</dbReference>
<evidence type="ECO:0000313" key="3">
    <source>
        <dbReference type="EMBL" id="OOZ37989.1"/>
    </source>
</evidence>
<dbReference type="InterPro" id="IPR012337">
    <property type="entry name" value="RNaseH-like_sf"/>
</dbReference>
<dbReference type="SUPFAM" id="SSF56672">
    <property type="entry name" value="DNA/RNA polymerases"/>
    <property type="match status" value="1"/>
</dbReference>
<dbReference type="Gene3D" id="3.30.420.10">
    <property type="entry name" value="Ribonuclease H-like superfamily/Ribonuclease H"/>
    <property type="match status" value="1"/>
</dbReference>
<dbReference type="AlphaFoldDB" id="A0A1T2KYQ8"/>
<comment type="caution">
    <text evidence="3">The sequence shown here is derived from an EMBL/GenBank/DDBJ whole genome shotgun (WGS) entry which is preliminary data.</text>
</comment>
<evidence type="ECO:0000313" key="4">
    <source>
        <dbReference type="Proteomes" id="UP000190198"/>
    </source>
</evidence>
<gene>
    <name evidence="3" type="ORF">BOW52_09705</name>
</gene>
<sequence>MINDRLVWFLESNNLLTNIQCGFRQGRSTIDHLVRLENYIRDAFLKKEHVVTVFFDLEKAYETTWQYGILKDLFDFGLKGFLNDRNFRVRLGSTLSDTFPQEMGVPQGSILSVTLFSIKINSIASCMKTDTEGSLYVDDFSISYRSKHMCTMERHLQQCLNKLTKWADTNGFKFSKTKTVCMHFCQLRGLHPDPTLFLAKDPIPVVEEFKFLGLILDPKLTFIPHIRYLRAKCKKSLDILKVLSSTDWGSNRDTLLMLYKAIILSKLDYGSIIYGSARPSYLRPLDSIHHEGLRICLGAYRTSPVESLYVESNEPSLSSRRTKLSLDYTTKMQAYPNNPAYNCVFHAQHENMYAYHQRIIPSFGVRTIPHFEAAEIPSADILPSILSPTPPWLLEIPTVIYSLHNRSKSTTHPLEFQSLFAEIRHTYRDHQPIYTDGSKDQAKVSAAMYAPPFIDTSRLPDNASIFSAELHALLLALRRIETHKSSKFIIFTDSLSSLQSLSHFNIKHPLILKLLEHYTHLHHKGKSIIFCWIPSHMGIKGNEKVDSLAKAALNSTQSSLKVPYSDFKPLSRKYITQFWQLDWDNLVNNKLHHIQPSLKQNQHISAFSRRENVVLTRLRIGHSHLTHSFLLKKEPRPLCTFCNVPLSIEHILMTCSAFARKRSSFFNVMSSKILFEKVAPEHILNYLESIDLYHKI</sequence>